<dbReference type="PANTHER" id="PTHR46865:SF2">
    <property type="entry name" value="MONOOXYGENASE"/>
    <property type="match status" value="1"/>
</dbReference>
<evidence type="ECO:0000313" key="2">
    <source>
        <dbReference type="EMBL" id="GAA1989485.1"/>
    </source>
</evidence>
<dbReference type="RefSeq" id="WP_344430772.1">
    <property type="nucleotide sequence ID" value="NZ_BAAANN010000052.1"/>
</dbReference>
<dbReference type="EMBL" id="BAAANN010000052">
    <property type="protein sequence ID" value="GAA1989485.1"/>
    <property type="molecule type" value="Genomic_DNA"/>
</dbReference>
<dbReference type="InterPro" id="IPR051704">
    <property type="entry name" value="FAD_aromatic-hydroxylase"/>
</dbReference>
<dbReference type="PRINTS" id="PR00420">
    <property type="entry name" value="RNGMNOXGNASE"/>
</dbReference>
<organism evidence="2 3">
    <name type="scientific">Amycolatopsis minnesotensis</name>
    <dbReference type="NCBI Taxonomy" id="337894"/>
    <lineage>
        <taxon>Bacteria</taxon>
        <taxon>Bacillati</taxon>
        <taxon>Actinomycetota</taxon>
        <taxon>Actinomycetes</taxon>
        <taxon>Pseudonocardiales</taxon>
        <taxon>Pseudonocardiaceae</taxon>
        <taxon>Amycolatopsis</taxon>
    </lineage>
</organism>
<accession>A0ABN2SMY6</accession>
<dbReference type="Pfam" id="PF01494">
    <property type="entry name" value="FAD_binding_3"/>
    <property type="match status" value="1"/>
</dbReference>
<keyword evidence="3" id="KW-1185">Reference proteome</keyword>
<evidence type="ECO:0000313" key="3">
    <source>
        <dbReference type="Proteomes" id="UP001501116"/>
    </source>
</evidence>
<protein>
    <submittedName>
        <fullName evidence="2">FAD-dependent monooxygenase</fullName>
    </submittedName>
</protein>
<comment type="caution">
    <text evidence="2">The sequence shown here is derived from an EMBL/GenBank/DDBJ whole genome shotgun (WGS) entry which is preliminary data.</text>
</comment>
<dbReference type="SUPFAM" id="SSF51905">
    <property type="entry name" value="FAD/NAD(P)-binding domain"/>
    <property type="match status" value="1"/>
</dbReference>
<feature type="domain" description="FAD-binding" evidence="1">
    <location>
        <begin position="2"/>
        <end position="308"/>
    </location>
</feature>
<dbReference type="Gene3D" id="3.50.50.60">
    <property type="entry name" value="FAD/NAD(P)-binding domain"/>
    <property type="match status" value="1"/>
</dbReference>
<evidence type="ECO:0000259" key="1">
    <source>
        <dbReference type="Pfam" id="PF01494"/>
    </source>
</evidence>
<dbReference type="PANTHER" id="PTHR46865">
    <property type="entry name" value="OXIDOREDUCTASE-RELATED"/>
    <property type="match status" value="1"/>
</dbReference>
<gene>
    <name evidence="2" type="ORF">GCM10009754_79680</name>
</gene>
<dbReference type="GO" id="GO:0004497">
    <property type="term" value="F:monooxygenase activity"/>
    <property type="evidence" value="ECO:0007669"/>
    <property type="project" value="UniProtKB-KW"/>
</dbReference>
<dbReference type="Gene3D" id="3.30.9.10">
    <property type="entry name" value="D-Amino Acid Oxidase, subunit A, domain 2"/>
    <property type="match status" value="1"/>
</dbReference>
<dbReference type="InterPro" id="IPR002938">
    <property type="entry name" value="FAD-bd"/>
</dbReference>
<dbReference type="Proteomes" id="UP001501116">
    <property type="component" value="Unassembled WGS sequence"/>
</dbReference>
<reference evidence="2 3" key="1">
    <citation type="journal article" date="2019" name="Int. J. Syst. Evol. Microbiol.">
        <title>The Global Catalogue of Microorganisms (GCM) 10K type strain sequencing project: providing services to taxonomists for standard genome sequencing and annotation.</title>
        <authorList>
            <consortium name="The Broad Institute Genomics Platform"/>
            <consortium name="The Broad Institute Genome Sequencing Center for Infectious Disease"/>
            <person name="Wu L."/>
            <person name="Ma J."/>
        </authorList>
    </citation>
    <scope>NUCLEOTIDE SEQUENCE [LARGE SCALE GENOMIC DNA]</scope>
    <source>
        <strain evidence="2 3">JCM 14545</strain>
    </source>
</reference>
<name>A0ABN2SMY6_9PSEU</name>
<keyword evidence="2" id="KW-0503">Monooxygenase</keyword>
<sequence>MHVLISGAGIAGPTLAHRLSRLGIRSTVVERSDGRRGGGGPIDLRGRTVELAGRMGILNEVEAVRTHTEGVSFVDADGRTVLAVDPAVSGDLELERDDLVRILHDATRNDVEYVFDDSIRALAQDDAGVDVEFERGAPRRFDLVLGADGLHSTVRRLVFGPESSFARYLGLYSASVGVDPGLGRENRGVLHQEPGRTAGVYSYRGKAAAFFAFRPREFPGDLRETAQQKKLVTEAYAGMGWQVPKLLAELEAAEGIYADAVSQIHLPSWSAGRVALLGDAAYCASFLTGMGTSLAMLGADALAEGLATGDHRAAFARYEEAFRPEVTRHQAGIDESAARVVLPHAVEHAI</sequence>
<dbReference type="InterPro" id="IPR036188">
    <property type="entry name" value="FAD/NAD-bd_sf"/>
</dbReference>
<proteinExistence type="predicted"/>
<keyword evidence="2" id="KW-0560">Oxidoreductase</keyword>